<name>A0A5R9CR00_9LACO</name>
<proteinExistence type="predicted"/>
<accession>A0A5R9CR00</accession>
<evidence type="ECO:0000313" key="1">
    <source>
        <dbReference type="EMBL" id="TLQ17385.1"/>
    </source>
</evidence>
<sequence>MENNRPSHTIVSELLWAALTVLLVTIGFNVTVEADSSGNSFMDSGQVPNRQVVNANGLAHKLYFGLSNGEKSNFA</sequence>
<dbReference type="AlphaFoldDB" id="A0A5R9CR00"/>
<comment type="caution">
    <text evidence="1">The sequence shown here is derived from an EMBL/GenBank/DDBJ whole genome shotgun (WGS) entry which is preliminary data.</text>
</comment>
<reference evidence="1 2" key="1">
    <citation type="submission" date="2019-05" db="EMBL/GenBank/DDBJ databases">
        <title>The metagenome of a microbial culture collection derived from dairy environment covers the genomic content of the human microbiome.</title>
        <authorList>
            <person name="Roder T."/>
            <person name="Wuthrich D."/>
            <person name="Sattari Z."/>
            <person name="Von Ah U."/>
            <person name="Bar C."/>
            <person name="Ronchi F."/>
            <person name="Macpherson A.J."/>
            <person name="Ganal-Vonarburg S.C."/>
            <person name="Bruggmann R."/>
            <person name="Vergeres G."/>
        </authorList>
    </citation>
    <scope>NUCLEOTIDE SEQUENCE [LARGE SCALE GENOMIC DNA]</scope>
    <source>
        <strain evidence="1 2">FAM 1079</strain>
    </source>
</reference>
<gene>
    <name evidence="1" type="ORF">FEZ41_11800</name>
</gene>
<dbReference type="Proteomes" id="UP000305100">
    <property type="component" value="Unassembled WGS sequence"/>
</dbReference>
<dbReference type="EMBL" id="VBSX01000035">
    <property type="protein sequence ID" value="TLQ17385.1"/>
    <property type="molecule type" value="Genomic_DNA"/>
</dbReference>
<organism evidence="1 2">
    <name type="scientific">Lentilactobacillus parafarraginis</name>
    <dbReference type="NCBI Taxonomy" id="390842"/>
    <lineage>
        <taxon>Bacteria</taxon>
        <taxon>Bacillati</taxon>
        <taxon>Bacillota</taxon>
        <taxon>Bacilli</taxon>
        <taxon>Lactobacillales</taxon>
        <taxon>Lactobacillaceae</taxon>
        <taxon>Lentilactobacillus</taxon>
    </lineage>
</organism>
<protein>
    <submittedName>
        <fullName evidence="1">Uncharacterized protein</fullName>
    </submittedName>
</protein>
<evidence type="ECO:0000313" key="2">
    <source>
        <dbReference type="Proteomes" id="UP000305100"/>
    </source>
</evidence>
<dbReference type="RefSeq" id="WP_054733692.1">
    <property type="nucleotide sequence ID" value="NZ_VBSX01000035.1"/>
</dbReference>